<dbReference type="STRING" id="237258.SAMN04489756_11554"/>
<dbReference type="PATRIC" id="fig|237258.4.peg.1944"/>
<gene>
    <name evidence="2" type="ORF">BHF72_1951</name>
</gene>
<keyword evidence="1" id="KW-0732">Signal</keyword>
<evidence type="ECO:0000313" key="3">
    <source>
        <dbReference type="Proteomes" id="UP000095601"/>
    </source>
</evidence>
<accession>A0A1E5UF57</accession>
<dbReference type="NCBIfam" id="NF041384">
    <property type="entry name" value="YHS_seleno_dom"/>
    <property type="match status" value="1"/>
</dbReference>
<dbReference type="Proteomes" id="UP000095601">
    <property type="component" value="Unassembled WGS sequence"/>
</dbReference>
<sequence>MKKHIAIILVFLLHFFAFSQKTEHRNLDNKLAIQGYDPVSYIEQNKAVKGKKEFAVNVNGVIYYTSSAKNKELLKKFPTKYEPAYGGWCAFAMGDYGEKVEINPNTFKVIDGKTYLFYNKLFTNTLTSWNKNEEKLKKQANQNWEKLTKK</sequence>
<protein>
    <recommendedName>
        <fullName evidence="4">YHS domain protein</fullName>
    </recommendedName>
</protein>
<keyword evidence="3" id="KW-1185">Reference proteome</keyword>
<organism evidence="2 3">
    <name type="scientific">Cloacibacterium normanense</name>
    <dbReference type="NCBI Taxonomy" id="237258"/>
    <lineage>
        <taxon>Bacteria</taxon>
        <taxon>Pseudomonadati</taxon>
        <taxon>Bacteroidota</taxon>
        <taxon>Flavobacteriia</taxon>
        <taxon>Flavobacteriales</taxon>
        <taxon>Weeksellaceae</taxon>
    </lineage>
</organism>
<dbReference type="RefSeq" id="WP_069797882.1">
    <property type="nucleotide sequence ID" value="NZ_CP034157.1"/>
</dbReference>
<name>A0A1E5UF57_9FLAO</name>
<reference evidence="2 3" key="1">
    <citation type="submission" date="2016-09" db="EMBL/GenBank/DDBJ databases">
        <authorList>
            <person name="Capua I."/>
            <person name="De Benedictis P."/>
            <person name="Joannis T."/>
            <person name="Lombin L.H."/>
            <person name="Cattoli G."/>
        </authorList>
    </citation>
    <scope>NUCLEOTIDE SEQUENCE [LARGE SCALE GENOMIC DNA]</scope>
    <source>
        <strain evidence="2 3">NRS-1</strain>
    </source>
</reference>
<dbReference type="EMBL" id="MKGI01000031">
    <property type="protein sequence ID" value="OEL11551.1"/>
    <property type="molecule type" value="Genomic_DNA"/>
</dbReference>
<dbReference type="OrthoDB" id="344729at2"/>
<evidence type="ECO:0008006" key="4">
    <source>
        <dbReference type="Google" id="ProtNLM"/>
    </source>
</evidence>
<proteinExistence type="predicted"/>
<evidence type="ECO:0000313" key="2">
    <source>
        <dbReference type="EMBL" id="OEL11551.1"/>
    </source>
</evidence>
<dbReference type="AlphaFoldDB" id="A0A1E5UF57"/>
<comment type="caution">
    <text evidence="2">The sequence shown here is derived from an EMBL/GenBank/DDBJ whole genome shotgun (WGS) entry which is preliminary data.</text>
</comment>
<feature type="signal peptide" evidence="1">
    <location>
        <begin position="1"/>
        <end position="19"/>
    </location>
</feature>
<dbReference type="KEGG" id="cnr:EB819_00320"/>
<feature type="chain" id="PRO_5009186910" description="YHS domain protein" evidence="1">
    <location>
        <begin position="20"/>
        <end position="150"/>
    </location>
</feature>
<evidence type="ECO:0000256" key="1">
    <source>
        <dbReference type="SAM" id="SignalP"/>
    </source>
</evidence>